<dbReference type="InterPro" id="IPR035437">
    <property type="entry name" value="SNase_OB-fold_sf"/>
</dbReference>
<accession>A0A3M7RFI0</accession>
<dbReference type="AlphaFoldDB" id="A0A3M7RFI0"/>
<feature type="compositionally biased region" description="Basic residues" evidence="5">
    <location>
        <begin position="91"/>
        <end position="100"/>
    </location>
</feature>
<evidence type="ECO:0000256" key="1">
    <source>
        <dbReference type="ARBA" id="ARBA00004496"/>
    </source>
</evidence>
<reference evidence="8 9" key="1">
    <citation type="journal article" date="2018" name="Sci. Rep.">
        <title>Genomic signatures of local adaptation to the degree of environmental predictability in rotifers.</title>
        <authorList>
            <person name="Franch-Gras L."/>
            <person name="Hahn C."/>
            <person name="Garcia-Roger E.M."/>
            <person name="Carmona M.J."/>
            <person name="Serra M."/>
            <person name="Gomez A."/>
        </authorList>
    </citation>
    <scope>NUCLEOTIDE SEQUENCE [LARGE SCALE GENOMIC DNA]</scope>
    <source>
        <strain evidence="8">HYR1</strain>
    </source>
</reference>
<evidence type="ECO:0000259" key="7">
    <source>
        <dbReference type="PROSITE" id="PS51644"/>
    </source>
</evidence>
<dbReference type="Pfam" id="PF12872">
    <property type="entry name" value="OST-HTH"/>
    <property type="match status" value="1"/>
</dbReference>
<dbReference type="OrthoDB" id="10034606at2759"/>
<comment type="subcellular location">
    <subcellularLocation>
        <location evidence="1">Cytoplasm</location>
    </subcellularLocation>
</comment>
<evidence type="ECO:0000313" key="9">
    <source>
        <dbReference type="Proteomes" id="UP000276133"/>
    </source>
</evidence>
<evidence type="ECO:0000256" key="5">
    <source>
        <dbReference type="SAM" id="MobiDB-lite"/>
    </source>
</evidence>
<comment type="caution">
    <text evidence="8">The sequence shown here is derived from an EMBL/GenBank/DDBJ whole genome shotgun (WGS) entry which is preliminary data.</text>
</comment>
<dbReference type="GO" id="GO:0007283">
    <property type="term" value="P:spermatogenesis"/>
    <property type="evidence" value="ECO:0007669"/>
    <property type="project" value="UniProtKB-KW"/>
</dbReference>
<dbReference type="SMART" id="SM00333">
    <property type="entry name" value="TUDOR"/>
    <property type="match status" value="3"/>
</dbReference>
<dbReference type="STRING" id="10195.A0A3M7RFI0"/>
<sequence length="783" mass="91727">MNLDETVMMIRAICSSEKGPTPFRQLSNDFKSMTGTAIPFKNLGFNSILEFLESQPDKFKITTDKFTNEPAVQPVIDSELSSLRSLVSGQKSKKKKKPVKNNRTVSPRYRPFQGYRQFYNPKPFYGRMKDKSPQHLHSNSPVQTAKTVRFDPNIKCSEFDLPVPSKISQDLIDSLTISNPAYFLNEHQVFVTHVVDCEHIYIRLVSENFSENYDKMFRTMNEFYIKSRKAPPNYLDKDNVCIAFNGLKYLRVQIKNVNADQTECFHLDEGNTKMYSINNLYEIDEQFLTVKFQAIKAKMEKFDIFCQNLYLQEQIKNEICNKKLIARKTQSNPLKINLFNSENKCINDQLMQNFNIFIKYRPIQDLFIETAITYIDLESKLIYLENPENQFFNLYSHQLNNFFDDENNKTSLKYLNQEAKLKIFSDCFNNDEIFCAKYSVDSNWYRVKYIREKKQTNEFFVLFVDFGNKDFVGLNELCVLPEQFALFKSLPYQCFPCTLLSTASKYDYFKNLWFDNVKCKFKITHINPTGIPTIEFITTFNEETIMVNTLSPIEDQIVENFNKIDLNNNNQVESPVEDQSLDDDVVTINKFDFREANMPSKAFVYFKYVNNPFDFVINLVCLSKFLDELKENMKNFYIKKSEKYQVDSLTKNCIYVYQNEDLECFRVQFCGKIHNYAKVFFIDDGHYDAVKIKNLFSITKKFSELQSMAIKAKLADIKCNQGNVWSNEAKNYFYQLADKEKVFESSIIKFNSEENSFEVEITESSIGSLSNAMVQAKYALPKN</sequence>
<dbReference type="Proteomes" id="UP000276133">
    <property type="component" value="Unassembled WGS sequence"/>
</dbReference>
<name>A0A3M7RFI0_BRAPC</name>
<dbReference type="PANTHER" id="PTHR22948">
    <property type="entry name" value="TUDOR DOMAIN CONTAINING PROTEIN"/>
    <property type="match status" value="1"/>
</dbReference>
<dbReference type="InterPro" id="IPR025605">
    <property type="entry name" value="OST-HTH/LOTUS_dom"/>
</dbReference>
<keyword evidence="4" id="KW-0744">Spermatogenesis</keyword>
<dbReference type="PANTHER" id="PTHR22948:SF29">
    <property type="entry name" value="FI02030P-RELATED"/>
    <property type="match status" value="1"/>
</dbReference>
<dbReference type="PROSITE" id="PS50304">
    <property type="entry name" value="TUDOR"/>
    <property type="match status" value="1"/>
</dbReference>
<evidence type="ECO:0000313" key="8">
    <source>
        <dbReference type="EMBL" id="RNA22332.1"/>
    </source>
</evidence>
<keyword evidence="3" id="KW-0677">Repeat</keyword>
<dbReference type="InterPro" id="IPR002999">
    <property type="entry name" value="Tudor"/>
</dbReference>
<dbReference type="GO" id="GO:0030154">
    <property type="term" value="P:cell differentiation"/>
    <property type="evidence" value="ECO:0007669"/>
    <property type="project" value="UniProtKB-ARBA"/>
</dbReference>
<dbReference type="SUPFAM" id="SSF63748">
    <property type="entry name" value="Tudor/PWWP/MBT"/>
    <property type="match status" value="3"/>
</dbReference>
<evidence type="ECO:0000256" key="2">
    <source>
        <dbReference type="ARBA" id="ARBA00022490"/>
    </source>
</evidence>
<dbReference type="GO" id="GO:0005737">
    <property type="term" value="C:cytoplasm"/>
    <property type="evidence" value="ECO:0007669"/>
    <property type="project" value="UniProtKB-SubCell"/>
</dbReference>
<dbReference type="PROSITE" id="PS51644">
    <property type="entry name" value="HTH_OST"/>
    <property type="match status" value="1"/>
</dbReference>
<keyword evidence="2" id="KW-0963">Cytoplasm</keyword>
<dbReference type="Gene3D" id="2.30.30.140">
    <property type="match status" value="3"/>
</dbReference>
<dbReference type="EMBL" id="REGN01003485">
    <property type="protein sequence ID" value="RNA22332.1"/>
    <property type="molecule type" value="Genomic_DNA"/>
</dbReference>
<evidence type="ECO:0000256" key="3">
    <source>
        <dbReference type="ARBA" id="ARBA00022737"/>
    </source>
</evidence>
<evidence type="ECO:0000259" key="6">
    <source>
        <dbReference type="PROSITE" id="PS50304"/>
    </source>
</evidence>
<feature type="region of interest" description="Disordered" evidence="5">
    <location>
        <begin position="87"/>
        <end position="106"/>
    </location>
</feature>
<keyword evidence="9" id="KW-1185">Reference proteome</keyword>
<evidence type="ECO:0000256" key="4">
    <source>
        <dbReference type="ARBA" id="ARBA00022871"/>
    </source>
</evidence>
<proteinExistence type="predicted"/>
<dbReference type="Gene3D" id="2.40.50.90">
    <property type="match status" value="1"/>
</dbReference>
<dbReference type="Pfam" id="PF00567">
    <property type="entry name" value="TUDOR"/>
    <property type="match status" value="3"/>
</dbReference>
<dbReference type="Gene3D" id="3.30.420.610">
    <property type="entry name" value="LOTUS domain-like"/>
    <property type="match status" value="1"/>
</dbReference>
<keyword evidence="4" id="KW-0221">Differentiation</keyword>
<organism evidence="8 9">
    <name type="scientific">Brachionus plicatilis</name>
    <name type="common">Marine rotifer</name>
    <name type="synonym">Brachionus muelleri</name>
    <dbReference type="NCBI Taxonomy" id="10195"/>
    <lineage>
        <taxon>Eukaryota</taxon>
        <taxon>Metazoa</taxon>
        <taxon>Spiralia</taxon>
        <taxon>Gnathifera</taxon>
        <taxon>Rotifera</taxon>
        <taxon>Eurotatoria</taxon>
        <taxon>Monogononta</taxon>
        <taxon>Pseudotrocha</taxon>
        <taxon>Ploima</taxon>
        <taxon>Brachionidae</taxon>
        <taxon>Brachionus</taxon>
    </lineage>
</organism>
<gene>
    <name evidence="8" type="ORF">BpHYR1_015683</name>
</gene>
<feature type="domain" description="Tudor" evidence="6">
    <location>
        <begin position="420"/>
        <end position="487"/>
    </location>
</feature>
<dbReference type="InterPro" id="IPR041966">
    <property type="entry name" value="LOTUS-like"/>
</dbReference>
<dbReference type="InterPro" id="IPR050621">
    <property type="entry name" value="Tudor_domain_containing"/>
</dbReference>
<feature type="domain" description="HTH OST-type" evidence="7">
    <location>
        <begin position="2"/>
        <end position="76"/>
    </location>
</feature>
<protein>
    <submittedName>
        <fullName evidence="8">Tudor domain-containing 7A</fullName>
    </submittedName>
</protein>